<dbReference type="PROSITE" id="PS50977">
    <property type="entry name" value="HTH_TETR_2"/>
    <property type="match status" value="1"/>
</dbReference>
<dbReference type="Pfam" id="PF00440">
    <property type="entry name" value="TetR_N"/>
    <property type="match status" value="1"/>
</dbReference>
<keyword evidence="5" id="KW-1185">Reference proteome</keyword>
<dbReference type="GO" id="GO:0003677">
    <property type="term" value="F:DNA binding"/>
    <property type="evidence" value="ECO:0007669"/>
    <property type="project" value="UniProtKB-UniRule"/>
</dbReference>
<dbReference type="InterPro" id="IPR001647">
    <property type="entry name" value="HTH_TetR"/>
</dbReference>
<proteinExistence type="predicted"/>
<evidence type="ECO:0000256" key="2">
    <source>
        <dbReference type="PROSITE-ProRule" id="PRU00335"/>
    </source>
</evidence>
<gene>
    <name evidence="4" type="ORF">FY536_02325</name>
</gene>
<feature type="DNA-binding region" description="H-T-H motif" evidence="2">
    <location>
        <begin position="24"/>
        <end position="43"/>
    </location>
</feature>
<dbReference type="EMBL" id="CP043431">
    <property type="protein sequence ID" value="QNT64177.1"/>
    <property type="molecule type" value="Genomic_DNA"/>
</dbReference>
<feature type="domain" description="HTH tetR-type" evidence="3">
    <location>
        <begin position="1"/>
        <end position="61"/>
    </location>
</feature>
<evidence type="ECO:0000259" key="3">
    <source>
        <dbReference type="PROSITE" id="PS50977"/>
    </source>
</evidence>
<accession>A0A7H1ML41</accession>
<evidence type="ECO:0000256" key="1">
    <source>
        <dbReference type="ARBA" id="ARBA00023125"/>
    </source>
</evidence>
<dbReference type="Pfam" id="PF14278">
    <property type="entry name" value="TetR_C_8"/>
    <property type="match status" value="1"/>
</dbReference>
<dbReference type="InterPro" id="IPR009057">
    <property type="entry name" value="Homeodomain-like_sf"/>
</dbReference>
<dbReference type="Gene3D" id="1.10.357.10">
    <property type="entry name" value="Tetracycline Repressor, domain 2"/>
    <property type="match status" value="1"/>
</dbReference>
<dbReference type="AlphaFoldDB" id="A0A7H1ML41"/>
<evidence type="ECO:0000313" key="4">
    <source>
        <dbReference type="EMBL" id="QNT64177.1"/>
    </source>
</evidence>
<dbReference type="PANTHER" id="PTHR43479">
    <property type="entry name" value="ACREF/ENVCD OPERON REPRESSOR-RELATED"/>
    <property type="match status" value="1"/>
</dbReference>
<protein>
    <submittedName>
        <fullName evidence="4">TetR family transcriptional regulator</fullName>
    </submittedName>
</protein>
<dbReference type="Proteomes" id="UP000516446">
    <property type="component" value="Chromosome"/>
</dbReference>
<reference evidence="4 5" key="1">
    <citation type="submission" date="2019-08" db="EMBL/GenBank/DDBJ databases">
        <authorList>
            <person name="Chang H.C."/>
            <person name="Mun S.Y."/>
        </authorList>
    </citation>
    <scope>NUCLEOTIDE SEQUENCE [LARGE SCALE GENOMIC DNA]</scope>
    <source>
        <strain evidence="4 5">SK</strain>
    </source>
</reference>
<keyword evidence="1 2" id="KW-0238">DNA-binding</keyword>
<dbReference type="InterPro" id="IPR050624">
    <property type="entry name" value="HTH-type_Tx_Regulator"/>
</dbReference>
<dbReference type="SUPFAM" id="SSF46689">
    <property type="entry name" value="Homeodomain-like"/>
    <property type="match status" value="1"/>
</dbReference>
<sequence length="177" mass="21226">MNTREQIKIEFLKLIASSSFDKVRISTICKNVNIQRKLFYYYFEDKYALLNDIYQDDLSLNFNISETNKINWKNGAKLLLETYKSRGAFYKNSITVDNNQWHNIFLTHMRALFIRLFNELSANDDRNFYFNATFFSNGWTGIIENWIINDFDIDIAVLIDQFYALIHFTKFNISKWE</sequence>
<dbReference type="RefSeq" id="WP_190275643.1">
    <property type="nucleotide sequence ID" value="NZ_CP043431.1"/>
</dbReference>
<organism evidence="4 5">
    <name type="scientific">Weissella koreensis</name>
    <dbReference type="NCBI Taxonomy" id="165096"/>
    <lineage>
        <taxon>Bacteria</taxon>
        <taxon>Bacillati</taxon>
        <taxon>Bacillota</taxon>
        <taxon>Bacilli</taxon>
        <taxon>Lactobacillales</taxon>
        <taxon>Lactobacillaceae</taxon>
        <taxon>Weissella</taxon>
    </lineage>
</organism>
<evidence type="ECO:0000313" key="5">
    <source>
        <dbReference type="Proteomes" id="UP000516446"/>
    </source>
</evidence>
<dbReference type="PANTHER" id="PTHR43479:SF7">
    <property type="entry name" value="TETR-FAMILY TRANSCRIPTIONAL REGULATOR"/>
    <property type="match status" value="1"/>
</dbReference>
<name>A0A7H1ML41_9LACO</name>
<dbReference type="InterPro" id="IPR039532">
    <property type="entry name" value="TetR_C_Firmicutes"/>
</dbReference>